<name>A0A927C9B1_9BACL</name>
<sequence length="253" mass="29068">MDRSIQENLVEFNKNGYTVIRGALQVKEAEALKRGVLEAMDGPGDGYRDGLRTRMFEKGEQFQRLIMQPGVVDLAEAVLGPKCHMFAMNAMRTPRGKGIDNWHVDEELFFPLPEGVEFDPRMQMPTFLITCIYYLVDVTEKMGPTQVIPGSHRSGQEPDPEHDSPLYKGQGPVSILAKQGDCLIFTGQLWHRGARNESDEPRVVQQVMYGKRWISQRFYPFVNYKMPQEIVERWKEHPRMSRLLGMHPRGPYG</sequence>
<comment type="caution">
    <text evidence="2">The sequence shown here is derived from an EMBL/GenBank/DDBJ whole genome shotgun (WGS) entry which is preliminary data.</text>
</comment>
<protein>
    <submittedName>
        <fullName evidence="2">Phytanoyl-CoA dioxygenase family protein</fullName>
    </submittedName>
</protein>
<dbReference type="AlphaFoldDB" id="A0A927C9B1"/>
<dbReference type="InterPro" id="IPR051961">
    <property type="entry name" value="Fungal_Metabolite_Diox"/>
</dbReference>
<keyword evidence="3" id="KW-1185">Reference proteome</keyword>
<dbReference type="Proteomes" id="UP000639396">
    <property type="component" value="Unassembled WGS sequence"/>
</dbReference>
<dbReference type="PANTHER" id="PTHR37563:SF2">
    <property type="entry name" value="PHYTANOYL-COA DIOXYGENASE FAMILY PROTEIN (AFU_ORTHOLOGUE AFUA_2G03330)"/>
    <property type="match status" value="1"/>
</dbReference>
<evidence type="ECO:0000313" key="3">
    <source>
        <dbReference type="Proteomes" id="UP000639396"/>
    </source>
</evidence>
<feature type="region of interest" description="Disordered" evidence="1">
    <location>
        <begin position="146"/>
        <end position="166"/>
    </location>
</feature>
<keyword evidence="2" id="KW-0560">Oxidoreductase</keyword>
<keyword evidence="2" id="KW-0223">Dioxygenase</keyword>
<organism evidence="2 3">
    <name type="scientific">Paenibacillus oceani</name>
    <dbReference type="NCBI Taxonomy" id="2772510"/>
    <lineage>
        <taxon>Bacteria</taxon>
        <taxon>Bacillati</taxon>
        <taxon>Bacillota</taxon>
        <taxon>Bacilli</taxon>
        <taxon>Bacillales</taxon>
        <taxon>Paenibacillaceae</taxon>
        <taxon>Paenibacillus</taxon>
    </lineage>
</organism>
<evidence type="ECO:0000256" key="1">
    <source>
        <dbReference type="SAM" id="MobiDB-lite"/>
    </source>
</evidence>
<dbReference type="Pfam" id="PF05721">
    <property type="entry name" value="PhyH"/>
    <property type="match status" value="1"/>
</dbReference>
<dbReference type="RefSeq" id="WP_190929402.1">
    <property type="nucleotide sequence ID" value="NZ_JACXJA010000022.1"/>
</dbReference>
<dbReference type="EMBL" id="JACXJA010000022">
    <property type="protein sequence ID" value="MBD2863773.1"/>
    <property type="molecule type" value="Genomic_DNA"/>
</dbReference>
<proteinExistence type="predicted"/>
<reference evidence="2" key="1">
    <citation type="submission" date="2020-09" db="EMBL/GenBank/DDBJ databases">
        <title>A novel bacterium of genus Paenibacillus, isolated from South China Sea.</title>
        <authorList>
            <person name="Huang H."/>
            <person name="Mo K."/>
            <person name="Hu Y."/>
        </authorList>
    </citation>
    <scope>NUCLEOTIDE SEQUENCE</scope>
    <source>
        <strain evidence="2">IB182363</strain>
    </source>
</reference>
<gene>
    <name evidence="2" type="ORF">IDH45_17420</name>
</gene>
<dbReference type="Gene3D" id="2.60.120.620">
    <property type="entry name" value="q2cbj1_9rhob like domain"/>
    <property type="match status" value="1"/>
</dbReference>
<dbReference type="GO" id="GO:0016706">
    <property type="term" value="F:2-oxoglutarate-dependent dioxygenase activity"/>
    <property type="evidence" value="ECO:0007669"/>
    <property type="project" value="UniProtKB-ARBA"/>
</dbReference>
<dbReference type="PANTHER" id="PTHR37563">
    <property type="entry name" value="PHYTANOYL-COA DIOXYGENASE FAMILY PROTEIN (AFU_ORTHOLOGUE AFUA_2G03330)"/>
    <property type="match status" value="1"/>
</dbReference>
<dbReference type="SUPFAM" id="SSF51197">
    <property type="entry name" value="Clavaminate synthase-like"/>
    <property type="match status" value="1"/>
</dbReference>
<accession>A0A927C9B1</accession>
<evidence type="ECO:0000313" key="2">
    <source>
        <dbReference type="EMBL" id="MBD2863773.1"/>
    </source>
</evidence>
<feature type="compositionally biased region" description="Basic and acidic residues" evidence="1">
    <location>
        <begin position="154"/>
        <end position="165"/>
    </location>
</feature>
<dbReference type="InterPro" id="IPR008775">
    <property type="entry name" value="Phytyl_CoA_dOase-like"/>
</dbReference>